<keyword evidence="9" id="KW-0406">Ion transport</keyword>
<dbReference type="GO" id="GO:0042734">
    <property type="term" value="C:presynaptic membrane"/>
    <property type="evidence" value="ECO:0007669"/>
    <property type="project" value="TreeGrafter"/>
</dbReference>
<keyword evidence="13" id="KW-0732">Signal</keyword>
<feature type="transmembrane region" description="Helical" evidence="12">
    <location>
        <begin position="143"/>
        <end position="164"/>
    </location>
</feature>
<evidence type="ECO:0000313" key="15">
    <source>
        <dbReference type="EMBL" id="CAH1801826.1"/>
    </source>
</evidence>
<keyword evidence="16" id="KW-1185">Reference proteome</keyword>
<dbReference type="EMBL" id="CAIIXF020000012">
    <property type="protein sequence ID" value="CAH1801826.1"/>
    <property type="molecule type" value="Genomic_DNA"/>
</dbReference>
<dbReference type="AlphaFoldDB" id="A0A8S4Q7L4"/>
<dbReference type="PANTHER" id="PTHR11537:SF252">
    <property type="entry name" value="POTASSIUM VOLTAGE-GATED CHANNEL PROTEIN SHAW"/>
    <property type="match status" value="1"/>
</dbReference>
<dbReference type="InterPro" id="IPR028325">
    <property type="entry name" value="VG_K_chnl"/>
</dbReference>
<dbReference type="PANTHER" id="PTHR11537">
    <property type="entry name" value="VOLTAGE-GATED POTASSIUM CHANNEL"/>
    <property type="match status" value="1"/>
</dbReference>
<evidence type="ECO:0000256" key="2">
    <source>
        <dbReference type="ARBA" id="ARBA00022448"/>
    </source>
</evidence>
<dbReference type="InterPro" id="IPR005821">
    <property type="entry name" value="Ion_trans_dom"/>
</dbReference>
<evidence type="ECO:0000256" key="4">
    <source>
        <dbReference type="ARBA" id="ARBA00022692"/>
    </source>
</evidence>
<evidence type="ECO:0000259" key="14">
    <source>
        <dbReference type="Pfam" id="PF00520"/>
    </source>
</evidence>
<keyword evidence="8 12" id="KW-1133">Transmembrane helix</keyword>
<feature type="signal peptide" evidence="13">
    <location>
        <begin position="1"/>
        <end position="17"/>
    </location>
</feature>
<dbReference type="Proteomes" id="UP000749559">
    <property type="component" value="Unassembled WGS sequence"/>
</dbReference>
<keyword evidence="6" id="KW-0851">Voltage-gated channel</keyword>
<dbReference type="Pfam" id="PF00520">
    <property type="entry name" value="Ion_trans"/>
    <property type="match status" value="1"/>
</dbReference>
<dbReference type="InterPro" id="IPR027359">
    <property type="entry name" value="Volt_channel_dom_sf"/>
</dbReference>
<comment type="caution">
    <text evidence="15">The sequence shown here is derived from an EMBL/GenBank/DDBJ whole genome shotgun (WGS) entry which is preliminary data.</text>
</comment>
<reference evidence="15" key="1">
    <citation type="submission" date="2022-03" db="EMBL/GenBank/DDBJ databases">
        <authorList>
            <person name="Martin C."/>
        </authorList>
    </citation>
    <scope>NUCLEOTIDE SEQUENCE</scope>
</reference>
<evidence type="ECO:0000256" key="5">
    <source>
        <dbReference type="ARBA" id="ARBA00022826"/>
    </source>
</evidence>
<feature type="non-terminal residue" evidence="15">
    <location>
        <position position="1"/>
    </location>
</feature>
<dbReference type="GO" id="GO:0032590">
    <property type="term" value="C:dendrite membrane"/>
    <property type="evidence" value="ECO:0007669"/>
    <property type="project" value="TreeGrafter"/>
</dbReference>
<dbReference type="GO" id="GO:0045211">
    <property type="term" value="C:postsynaptic membrane"/>
    <property type="evidence" value="ECO:0007669"/>
    <property type="project" value="TreeGrafter"/>
</dbReference>
<keyword evidence="2" id="KW-0813">Transport</keyword>
<proteinExistence type="predicted"/>
<keyword evidence="11" id="KW-0407">Ion channel</keyword>
<keyword evidence="7" id="KW-0630">Potassium</keyword>
<dbReference type="GO" id="GO:0032809">
    <property type="term" value="C:neuronal cell body membrane"/>
    <property type="evidence" value="ECO:0007669"/>
    <property type="project" value="TreeGrafter"/>
</dbReference>
<dbReference type="GO" id="GO:0005251">
    <property type="term" value="F:delayed rectifier potassium channel activity"/>
    <property type="evidence" value="ECO:0007669"/>
    <property type="project" value="TreeGrafter"/>
</dbReference>
<feature type="transmembrane region" description="Helical" evidence="12">
    <location>
        <begin position="217"/>
        <end position="239"/>
    </location>
</feature>
<dbReference type="GO" id="GO:0008076">
    <property type="term" value="C:voltage-gated potassium channel complex"/>
    <property type="evidence" value="ECO:0007669"/>
    <property type="project" value="InterPro"/>
</dbReference>
<feature type="transmembrane region" description="Helical" evidence="12">
    <location>
        <begin position="113"/>
        <end position="136"/>
    </location>
</feature>
<feature type="domain" description="Ion transport" evidence="14">
    <location>
        <begin position="110"/>
        <end position="313"/>
    </location>
</feature>
<evidence type="ECO:0000256" key="7">
    <source>
        <dbReference type="ARBA" id="ARBA00022958"/>
    </source>
</evidence>
<comment type="subcellular location">
    <subcellularLocation>
        <location evidence="1">Membrane</location>
        <topology evidence="1">Multi-pass membrane protein</topology>
    </subcellularLocation>
</comment>
<dbReference type="GO" id="GO:0001508">
    <property type="term" value="P:action potential"/>
    <property type="evidence" value="ECO:0007669"/>
    <property type="project" value="TreeGrafter"/>
</dbReference>
<dbReference type="Gene3D" id="1.20.120.350">
    <property type="entry name" value="Voltage-gated potassium channels. Chain C"/>
    <property type="match status" value="1"/>
</dbReference>
<evidence type="ECO:0000256" key="12">
    <source>
        <dbReference type="SAM" id="Phobius"/>
    </source>
</evidence>
<keyword evidence="3" id="KW-0633">Potassium transport</keyword>
<evidence type="ECO:0000256" key="11">
    <source>
        <dbReference type="ARBA" id="ARBA00023303"/>
    </source>
</evidence>
<dbReference type="PRINTS" id="PR00169">
    <property type="entry name" value="KCHANNEL"/>
</dbReference>
<keyword evidence="10 12" id="KW-0472">Membrane</keyword>
<dbReference type="PRINTS" id="PR01491">
    <property type="entry name" value="KVCHANNEL"/>
</dbReference>
<gene>
    <name evidence="15" type="ORF">OFUS_LOCUS25569</name>
</gene>
<evidence type="ECO:0000256" key="10">
    <source>
        <dbReference type="ARBA" id="ARBA00023136"/>
    </source>
</evidence>
<evidence type="ECO:0000256" key="1">
    <source>
        <dbReference type="ARBA" id="ARBA00004141"/>
    </source>
</evidence>
<feature type="transmembrane region" description="Helical" evidence="12">
    <location>
        <begin position="282"/>
        <end position="307"/>
    </location>
</feature>
<evidence type="ECO:0000256" key="9">
    <source>
        <dbReference type="ARBA" id="ARBA00023065"/>
    </source>
</evidence>
<keyword evidence="4 12" id="KW-0812">Transmembrane</keyword>
<feature type="transmembrane region" description="Helical" evidence="12">
    <location>
        <begin position="251"/>
        <end position="270"/>
    </location>
</feature>
<evidence type="ECO:0000256" key="13">
    <source>
        <dbReference type="SAM" id="SignalP"/>
    </source>
</evidence>
<dbReference type="FunFam" id="1.10.287.70:FF:000002">
    <property type="entry name" value="Potassium voltage-gated channel subfamily a member"/>
    <property type="match status" value="1"/>
</dbReference>
<keyword evidence="5" id="KW-0631">Potassium channel</keyword>
<accession>A0A8S4Q7L4</accession>
<dbReference type="SUPFAM" id="SSF81324">
    <property type="entry name" value="Voltage-gated potassium channels"/>
    <property type="match status" value="1"/>
</dbReference>
<evidence type="ECO:0000256" key="6">
    <source>
        <dbReference type="ARBA" id="ARBA00022882"/>
    </source>
</evidence>
<dbReference type="OrthoDB" id="10025005at2759"/>
<sequence>TIFIIISILCLCLETHSDFKVNISTEGLAWKEFGYGDVTAFLKEYEINWKINSQENCKIETVNPNTGTGNDSTLQNTIGSTISAITSGQLETDSTTPEKILVIVSGNCKETAYMLDIIDIICFIYFSVELIIRLAFSPSKLRFIFNVFTIFDILAVFPYFLVIFQELANPTSGYKTDIIDVAVALRALRVFQLFRIMRHYTGVQVLYYTFKVSIREFLLLLIMMMLGMLIFACFIYFAENYIHESDSPNKITSIPVGLWWALVTMTTIGYGDFFPTTATGYIIGSMCVLCGVLTVAFTVPIIVNNFMMYYRHASARRKPTQSKTVENIA</sequence>
<name>A0A8S4Q7L4_OWEFU</name>
<evidence type="ECO:0000256" key="8">
    <source>
        <dbReference type="ARBA" id="ARBA00022989"/>
    </source>
</evidence>
<feature type="chain" id="PRO_5035879856" description="Ion transport domain-containing protein" evidence="13">
    <location>
        <begin position="18"/>
        <end position="329"/>
    </location>
</feature>
<dbReference type="GO" id="GO:0043679">
    <property type="term" value="C:axon terminus"/>
    <property type="evidence" value="ECO:0007669"/>
    <property type="project" value="TreeGrafter"/>
</dbReference>
<evidence type="ECO:0000256" key="3">
    <source>
        <dbReference type="ARBA" id="ARBA00022538"/>
    </source>
</evidence>
<evidence type="ECO:0000313" key="16">
    <source>
        <dbReference type="Proteomes" id="UP000749559"/>
    </source>
</evidence>
<organism evidence="15 16">
    <name type="scientific">Owenia fusiformis</name>
    <name type="common">Polychaete worm</name>
    <dbReference type="NCBI Taxonomy" id="6347"/>
    <lineage>
        <taxon>Eukaryota</taxon>
        <taxon>Metazoa</taxon>
        <taxon>Spiralia</taxon>
        <taxon>Lophotrochozoa</taxon>
        <taxon>Annelida</taxon>
        <taxon>Polychaeta</taxon>
        <taxon>Sedentaria</taxon>
        <taxon>Canalipalpata</taxon>
        <taxon>Sabellida</taxon>
        <taxon>Oweniida</taxon>
        <taxon>Oweniidae</taxon>
        <taxon>Owenia</taxon>
    </lineage>
</organism>
<protein>
    <recommendedName>
        <fullName evidence="14">Ion transport domain-containing protein</fullName>
    </recommendedName>
</protein>
<dbReference type="InterPro" id="IPR003968">
    <property type="entry name" value="K_chnl_volt-dep_Kv"/>
</dbReference>
<dbReference type="Gene3D" id="1.10.287.70">
    <property type="match status" value="1"/>
</dbReference>